<dbReference type="InterPro" id="IPR051414">
    <property type="entry name" value="Adenylate-forming_Reductase"/>
</dbReference>
<proteinExistence type="inferred from homology"/>
<dbReference type="EC" id="6.2.1.30" evidence="6 9"/>
<comment type="subunit">
    <text evidence="1">Monomer.</text>
</comment>
<dbReference type="Gene3D" id="3.40.50.12780">
    <property type="entry name" value="N-terminal domain of ligase-like"/>
    <property type="match status" value="1"/>
</dbReference>
<dbReference type="PIRSF" id="PIRSF006444">
    <property type="entry name" value="PaaK"/>
    <property type="match status" value="1"/>
</dbReference>
<dbReference type="InterPro" id="IPR049623">
    <property type="entry name" value="PA_CoA_lig_proteobact_actino"/>
</dbReference>
<dbReference type="EMBL" id="FUYB01000019">
    <property type="protein sequence ID" value="SKA90693.1"/>
    <property type="molecule type" value="Genomic_DNA"/>
</dbReference>
<sequence length="436" mass="48446">MTTGFPSETLTLDNFTKVSKDELQALQLKRLQWTVQHAYQNVPMYRSKFDAAGVHPDDLKELSDIQKFPYTTKHDLRDNYPFGMFAVPMEQVARIHASSGTTGKPTVVGYTKGDLERWAEAVARSIMAAGGKPGDKVHVAYGYGLFTGGLGAHYGAERLGCTVIPMSGGQTEKQVQLIQDFKPDIIMVTPSYCLNIADEFERQGFDPRACSLRIGIFGAEPWTPAMRLEIEQRLGLDAVDIYGLSEVMGPGVAQEFVQTKDGPTIWEDMFYPETVHPETLQTVAEGEEGELVFTSLVKEAMPVIRYRTRDLTTLLPGSACTMRRMAKITGRSDDMMIIRGVNVFPTQIEEIILKIAALSPHYQIEISRDGNLDNLTVNVEARHNQVTEADRGAAAKELQHRIKVLIGVSTKINIKNEGEVARSQGKAQRVVDKRPK</sequence>
<dbReference type="SUPFAM" id="SSF56801">
    <property type="entry name" value="Acetyl-CoA synthetase-like"/>
    <property type="match status" value="1"/>
</dbReference>
<comment type="catalytic activity">
    <reaction evidence="9">
        <text>2-phenylacetate + ATP + CoA = phenylacetyl-CoA + AMP + diphosphate</text>
        <dbReference type="Rhea" id="RHEA:20956"/>
        <dbReference type="ChEBI" id="CHEBI:18401"/>
        <dbReference type="ChEBI" id="CHEBI:30616"/>
        <dbReference type="ChEBI" id="CHEBI:33019"/>
        <dbReference type="ChEBI" id="CHEBI:57287"/>
        <dbReference type="ChEBI" id="CHEBI:57390"/>
        <dbReference type="ChEBI" id="CHEBI:456215"/>
        <dbReference type="EC" id="6.2.1.30"/>
    </reaction>
</comment>
<evidence type="ECO:0000256" key="9">
    <source>
        <dbReference type="PIRNR" id="PIRNR006444"/>
    </source>
</evidence>
<dbReference type="GO" id="GO:0047475">
    <property type="term" value="F:phenylacetate-CoA ligase activity"/>
    <property type="evidence" value="ECO:0007669"/>
    <property type="project" value="UniProtKB-EC"/>
</dbReference>
<dbReference type="RefSeq" id="WP_078923608.1">
    <property type="nucleotide sequence ID" value="NZ_FUYB01000019.1"/>
</dbReference>
<dbReference type="CDD" id="cd05913">
    <property type="entry name" value="PaaK"/>
    <property type="match status" value="1"/>
</dbReference>
<dbReference type="Pfam" id="PF14535">
    <property type="entry name" value="AMP-binding_C_2"/>
    <property type="match status" value="1"/>
</dbReference>
<comment type="similarity">
    <text evidence="5 9">Belongs to the phenylacetyl-CoA ligase family.</text>
</comment>
<dbReference type="InterPro" id="IPR045851">
    <property type="entry name" value="AMP-bd_C_sf"/>
</dbReference>
<keyword evidence="13" id="KW-1185">Reference proteome</keyword>
<dbReference type="Gene3D" id="3.30.300.30">
    <property type="match status" value="1"/>
</dbReference>
<dbReference type="InterPro" id="IPR028154">
    <property type="entry name" value="AMP-dep_Lig_C"/>
</dbReference>
<gene>
    <name evidence="12" type="ORF">SAMN02745130_03173</name>
</gene>
<organism evidence="12 13">
    <name type="scientific">Thiothrix eikelboomii</name>
    <dbReference type="NCBI Taxonomy" id="92487"/>
    <lineage>
        <taxon>Bacteria</taxon>
        <taxon>Pseudomonadati</taxon>
        <taxon>Pseudomonadota</taxon>
        <taxon>Gammaproteobacteria</taxon>
        <taxon>Thiotrichales</taxon>
        <taxon>Thiotrichaceae</taxon>
        <taxon>Thiothrix</taxon>
    </lineage>
</organism>
<dbReference type="STRING" id="92487.SAMN02745130_03173"/>
<dbReference type="InterPro" id="IPR042099">
    <property type="entry name" value="ANL_N_sf"/>
</dbReference>
<evidence type="ECO:0000259" key="10">
    <source>
        <dbReference type="Pfam" id="PF00501"/>
    </source>
</evidence>
<dbReference type="Proteomes" id="UP000190460">
    <property type="component" value="Unassembled WGS sequence"/>
</dbReference>
<accession>A0A1T4XMR5</accession>
<comment type="pathway">
    <text evidence="4 9">Aromatic compound metabolism; phenylacetate degradation.</text>
</comment>
<dbReference type="OrthoDB" id="580775at2"/>
<evidence type="ECO:0000256" key="7">
    <source>
        <dbReference type="ARBA" id="ARBA00068695"/>
    </source>
</evidence>
<evidence type="ECO:0000256" key="4">
    <source>
        <dbReference type="ARBA" id="ARBA00060591"/>
    </source>
</evidence>
<evidence type="ECO:0000256" key="8">
    <source>
        <dbReference type="ARBA" id="ARBA00075111"/>
    </source>
</evidence>
<evidence type="ECO:0000256" key="6">
    <source>
        <dbReference type="ARBA" id="ARBA00066629"/>
    </source>
</evidence>
<dbReference type="NCBIfam" id="TIGR02155">
    <property type="entry name" value="PA_CoA_ligase"/>
    <property type="match status" value="1"/>
</dbReference>
<protein>
    <recommendedName>
        <fullName evidence="7 9">Phenylacetate-coenzyme A ligase</fullName>
        <ecNumber evidence="6 9">6.2.1.30</ecNumber>
    </recommendedName>
    <alternativeName>
        <fullName evidence="8 9">Phenylacetyl-CoA ligase</fullName>
    </alternativeName>
</protein>
<evidence type="ECO:0000256" key="3">
    <source>
        <dbReference type="ARBA" id="ARBA00022741"/>
    </source>
</evidence>
<dbReference type="FunFam" id="3.40.50.12780:FF:000016">
    <property type="entry name" value="Phenylacetate-coenzyme A ligase"/>
    <property type="match status" value="1"/>
</dbReference>
<dbReference type="GO" id="GO:0010124">
    <property type="term" value="P:phenylacetate catabolic process"/>
    <property type="evidence" value="ECO:0007669"/>
    <property type="project" value="UniProtKB-UniRule"/>
</dbReference>
<dbReference type="InterPro" id="IPR000873">
    <property type="entry name" value="AMP-dep_synth/lig_dom"/>
</dbReference>
<evidence type="ECO:0000256" key="5">
    <source>
        <dbReference type="ARBA" id="ARBA00061566"/>
    </source>
</evidence>
<keyword evidence="2 9" id="KW-0436">Ligase</keyword>
<dbReference type="PANTHER" id="PTHR43439:SF1">
    <property type="entry name" value="PHENYLACETATE-COENZYME A LIGASE"/>
    <property type="match status" value="1"/>
</dbReference>
<dbReference type="InterPro" id="IPR011880">
    <property type="entry name" value="PA_CoA_ligase"/>
</dbReference>
<evidence type="ECO:0000313" key="12">
    <source>
        <dbReference type="EMBL" id="SKA90693.1"/>
    </source>
</evidence>
<evidence type="ECO:0000256" key="2">
    <source>
        <dbReference type="ARBA" id="ARBA00022598"/>
    </source>
</evidence>
<comment type="function">
    <text evidence="9">Catalyzes the activation of phenylacetic acid (PA) to phenylacetyl-CoA (PA-CoA).</text>
</comment>
<dbReference type="Pfam" id="PF00501">
    <property type="entry name" value="AMP-binding"/>
    <property type="match status" value="1"/>
</dbReference>
<feature type="domain" description="AMP-dependent synthetase/ligase" evidence="10">
    <location>
        <begin position="87"/>
        <end position="293"/>
    </location>
</feature>
<feature type="domain" description="AMP-dependent ligase C-terminal" evidence="11">
    <location>
        <begin position="340"/>
        <end position="434"/>
    </location>
</feature>
<dbReference type="GO" id="GO:0000166">
    <property type="term" value="F:nucleotide binding"/>
    <property type="evidence" value="ECO:0007669"/>
    <property type="project" value="UniProtKB-KW"/>
</dbReference>
<evidence type="ECO:0000313" key="13">
    <source>
        <dbReference type="Proteomes" id="UP000190460"/>
    </source>
</evidence>
<keyword evidence="3 9" id="KW-0547">Nucleotide-binding</keyword>
<evidence type="ECO:0000256" key="1">
    <source>
        <dbReference type="ARBA" id="ARBA00011245"/>
    </source>
</evidence>
<dbReference type="UniPathway" id="UPA00930"/>
<dbReference type="PANTHER" id="PTHR43439">
    <property type="entry name" value="PHENYLACETATE-COENZYME A LIGASE"/>
    <property type="match status" value="1"/>
</dbReference>
<dbReference type="AlphaFoldDB" id="A0A1T4XMR5"/>
<reference evidence="12 13" key="1">
    <citation type="submission" date="2017-02" db="EMBL/GenBank/DDBJ databases">
        <authorList>
            <person name="Peterson S.W."/>
        </authorList>
    </citation>
    <scope>NUCLEOTIDE SEQUENCE [LARGE SCALE GENOMIC DNA]</scope>
    <source>
        <strain evidence="12 13">ATCC 49788</strain>
    </source>
</reference>
<evidence type="ECO:0000259" key="11">
    <source>
        <dbReference type="Pfam" id="PF14535"/>
    </source>
</evidence>
<name>A0A1T4XMR5_9GAMM</name>